<gene>
    <name evidence="3" type="ORF">ABVK50_07510</name>
</gene>
<evidence type="ECO:0000313" key="3">
    <source>
        <dbReference type="EMBL" id="XCG50321.1"/>
    </source>
</evidence>
<evidence type="ECO:0000256" key="2">
    <source>
        <dbReference type="SAM" id="SignalP"/>
    </source>
</evidence>
<sequence>MERLARILAIVLLAAFALGTVAHAARTTSMALAMSASTMADGDMGDCEGCPDNDGTTSTCGQVCLTPFVGIPAAVGAELPFVASSIARPALKAPDGHVGSPDPSPPRTTFLN</sequence>
<dbReference type="AlphaFoldDB" id="A0AAU8CU01"/>
<dbReference type="EMBL" id="CP159253">
    <property type="protein sequence ID" value="XCG50321.1"/>
    <property type="molecule type" value="Genomic_DNA"/>
</dbReference>
<organism evidence="3">
    <name type="scientific">Mesorhizobium sp. WSM2240</name>
    <dbReference type="NCBI Taxonomy" id="3228851"/>
    <lineage>
        <taxon>Bacteria</taxon>
        <taxon>Pseudomonadati</taxon>
        <taxon>Pseudomonadota</taxon>
        <taxon>Alphaproteobacteria</taxon>
        <taxon>Hyphomicrobiales</taxon>
        <taxon>Phyllobacteriaceae</taxon>
        <taxon>Mesorhizobium</taxon>
    </lineage>
</organism>
<protein>
    <recommendedName>
        <fullName evidence="4">DUF2946 domain-containing protein</fullName>
    </recommendedName>
</protein>
<accession>A0AAU8CU01</accession>
<feature type="chain" id="PRO_5043829322" description="DUF2946 domain-containing protein" evidence="2">
    <location>
        <begin position="25"/>
        <end position="112"/>
    </location>
</feature>
<reference evidence="3" key="1">
    <citation type="submission" date="2024-06" db="EMBL/GenBank/DDBJ databases">
        <title>Mesorhizobium karijinii sp. nov., a symbiont of the iconic Swainsona formosa from arid Australia.</title>
        <authorList>
            <person name="Hill Y.J."/>
            <person name="Watkin E.L.J."/>
            <person name="O'Hara G.W."/>
            <person name="Terpolilli J."/>
            <person name="Tye M.L."/>
            <person name="Kohlmeier M.G."/>
        </authorList>
    </citation>
    <scope>NUCLEOTIDE SEQUENCE</scope>
    <source>
        <strain evidence="3">WSM2240</strain>
    </source>
</reference>
<dbReference type="RefSeq" id="WP_353642150.1">
    <property type="nucleotide sequence ID" value="NZ_CP159253.1"/>
</dbReference>
<evidence type="ECO:0000256" key="1">
    <source>
        <dbReference type="SAM" id="MobiDB-lite"/>
    </source>
</evidence>
<feature type="region of interest" description="Disordered" evidence="1">
    <location>
        <begin position="92"/>
        <end position="112"/>
    </location>
</feature>
<proteinExistence type="predicted"/>
<keyword evidence="2" id="KW-0732">Signal</keyword>
<evidence type="ECO:0008006" key="4">
    <source>
        <dbReference type="Google" id="ProtNLM"/>
    </source>
</evidence>
<name>A0AAU8CU01_9HYPH</name>
<feature type="signal peptide" evidence="2">
    <location>
        <begin position="1"/>
        <end position="24"/>
    </location>
</feature>